<protein>
    <submittedName>
        <fullName evidence="1">Uncharacterized protein</fullName>
    </submittedName>
</protein>
<comment type="caution">
    <text evidence="1">The sequence shown here is derived from an EMBL/GenBank/DDBJ whole genome shotgun (WGS) entry which is preliminary data.</text>
</comment>
<gene>
    <name evidence="1" type="ORF">DBT_1575</name>
</gene>
<reference evidence="1 2" key="1">
    <citation type="submission" date="2016-06" db="EMBL/GenBank/DDBJ databases">
        <title>Respiratory ammonification of nitrate coupled to the oxidation of elemental sulfur in deep-sea autotrophic thermophilic bacteria.</title>
        <authorList>
            <person name="Slobodkina G.B."/>
            <person name="Mardanov A.V."/>
            <person name="Ravin N.V."/>
            <person name="Frolova A.A."/>
            <person name="Viryasiv M.B."/>
            <person name="Chernyh N.A."/>
            <person name="Bonch-Osmolovskaya E.A."/>
            <person name="Slobodkin A.I."/>
        </authorList>
    </citation>
    <scope>NUCLEOTIDE SEQUENCE [LARGE SCALE GENOMIC DNA]</scope>
    <source>
        <strain evidence="1 2">S69</strain>
    </source>
</reference>
<dbReference type="AlphaFoldDB" id="A0A1B9F558"/>
<dbReference type="Proteomes" id="UP000093080">
    <property type="component" value="Unassembled WGS sequence"/>
</dbReference>
<dbReference type="RefSeq" id="WP_067618579.1">
    <property type="nucleotide sequence ID" value="NZ_MAGO01000007.1"/>
</dbReference>
<keyword evidence="2" id="KW-1185">Reference proteome</keyword>
<accession>A0A1B9F558</accession>
<name>A0A1B9F558_9BACT</name>
<dbReference type="STRING" id="1156395.DBT_1575"/>
<evidence type="ECO:0000313" key="2">
    <source>
        <dbReference type="Proteomes" id="UP000093080"/>
    </source>
</evidence>
<dbReference type="EMBL" id="MAGO01000007">
    <property type="protein sequence ID" value="OCC15089.1"/>
    <property type="molecule type" value="Genomic_DNA"/>
</dbReference>
<organism evidence="1 2">
    <name type="scientific">Dissulfuribacter thermophilus</name>
    <dbReference type="NCBI Taxonomy" id="1156395"/>
    <lineage>
        <taxon>Bacteria</taxon>
        <taxon>Pseudomonadati</taxon>
        <taxon>Thermodesulfobacteriota</taxon>
        <taxon>Dissulfuribacteria</taxon>
        <taxon>Dissulfuribacterales</taxon>
        <taxon>Dissulfuribacteraceae</taxon>
        <taxon>Dissulfuribacter</taxon>
    </lineage>
</organism>
<evidence type="ECO:0000313" key="1">
    <source>
        <dbReference type="EMBL" id="OCC15089.1"/>
    </source>
</evidence>
<proteinExistence type="predicted"/>
<sequence length="167" mass="19035">MKDWIVLFTPLAVLFWGALASIFFAQTLSSPNYRSVSVSRWYFNASNLLELKKKERKETQFSHLTIPSGASSPFYYESQKMMKTTVKEETEKLPELELTMIISIGSSKKLCRINGTLYEEGESGPNFKVLNILNDRVRVLGENHEILTIKFKKDDGDSAIVTKTKTN</sequence>